<dbReference type="PANTHER" id="PTHR21136">
    <property type="entry name" value="SNARE PROTEINS"/>
    <property type="match status" value="1"/>
</dbReference>
<dbReference type="GO" id="GO:0016020">
    <property type="term" value="C:membrane"/>
    <property type="evidence" value="ECO:0007669"/>
    <property type="project" value="InterPro"/>
</dbReference>
<evidence type="ECO:0000256" key="5">
    <source>
        <dbReference type="ARBA" id="ARBA00022989"/>
    </source>
</evidence>
<dbReference type="SMART" id="SM01270">
    <property type="entry name" value="Longin"/>
    <property type="match status" value="1"/>
</dbReference>
<dbReference type="GO" id="GO:0015031">
    <property type="term" value="P:protein transport"/>
    <property type="evidence" value="ECO:0007669"/>
    <property type="project" value="UniProtKB-KW"/>
</dbReference>
<name>A0AAD5Q7N8_PYTIN</name>
<dbReference type="EMBL" id="JAKCXM010000200">
    <property type="protein sequence ID" value="KAJ0398928.1"/>
    <property type="molecule type" value="Genomic_DNA"/>
</dbReference>
<keyword evidence="4" id="KW-0653">Protein transport</keyword>
<proteinExistence type="inferred from homology"/>
<keyword evidence="2" id="KW-0813">Transport</keyword>
<evidence type="ECO:0000256" key="2">
    <source>
        <dbReference type="ARBA" id="ARBA00022448"/>
    </source>
</evidence>
<keyword evidence="12" id="KW-1185">Reference proteome</keyword>
<evidence type="ECO:0000256" key="3">
    <source>
        <dbReference type="ARBA" id="ARBA00022692"/>
    </source>
</evidence>
<comment type="similarity">
    <text evidence="1">Belongs to the synaptobrevin family.</text>
</comment>
<dbReference type="GO" id="GO:0005737">
    <property type="term" value="C:cytoplasm"/>
    <property type="evidence" value="ECO:0007669"/>
    <property type="project" value="UniProtKB-ARBA"/>
</dbReference>
<feature type="domain" description="V-SNARE coiled-coil homology" evidence="10">
    <location>
        <begin position="128"/>
        <end position="211"/>
    </location>
</feature>
<dbReference type="Gene3D" id="3.30.450.50">
    <property type="entry name" value="Longin domain"/>
    <property type="match status" value="1"/>
</dbReference>
<keyword evidence="5" id="KW-1133">Transmembrane helix</keyword>
<dbReference type="InterPro" id="IPR011012">
    <property type="entry name" value="Longin-like_dom_sf"/>
</dbReference>
<evidence type="ECO:0000259" key="9">
    <source>
        <dbReference type="PROSITE" id="PS50859"/>
    </source>
</evidence>
<dbReference type="PROSITE" id="PS50859">
    <property type="entry name" value="LONGIN"/>
    <property type="match status" value="1"/>
</dbReference>
<protein>
    <recommendedName>
        <fullName evidence="13">Longin domain-containing protein</fullName>
    </recommendedName>
</protein>
<evidence type="ECO:0000256" key="6">
    <source>
        <dbReference type="ARBA" id="ARBA00023136"/>
    </source>
</evidence>
<dbReference type="InterPro" id="IPR042855">
    <property type="entry name" value="V_SNARE_CC"/>
</dbReference>
<evidence type="ECO:0000259" key="10">
    <source>
        <dbReference type="PROSITE" id="PS50892"/>
    </source>
</evidence>
<evidence type="ECO:0000313" key="12">
    <source>
        <dbReference type="Proteomes" id="UP001209570"/>
    </source>
</evidence>
<gene>
    <name evidence="11" type="ORF">P43SY_005286</name>
</gene>
<evidence type="ECO:0000256" key="4">
    <source>
        <dbReference type="ARBA" id="ARBA00022927"/>
    </source>
</evidence>
<evidence type="ECO:0000256" key="8">
    <source>
        <dbReference type="PROSITE-ProRule" id="PRU00290"/>
    </source>
</evidence>
<comment type="subcellular location">
    <subcellularLocation>
        <location evidence="7">Endomembrane system</location>
        <topology evidence="7">Single-pass type IV membrane protein</topology>
    </subcellularLocation>
</comment>
<keyword evidence="3" id="KW-0812">Transmembrane</keyword>
<dbReference type="Proteomes" id="UP001209570">
    <property type="component" value="Unassembled WGS sequence"/>
</dbReference>
<evidence type="ECO:0000256" key="7">
    <source>
        <dbReference type="ARBA" id="ARBA00046280"/>
    </source>
</evidence>
<dbReference type="InterPro" id="IPR051097">
    <property type="entry name" value="Synaptobrevin-like_transport"/>
</dbReference>
<evidence type="ECO:0008006" key="13">
    <source>
        <dbReference type="Google" id="ProtNLM"/>
    </source>
</evidence>
<comment type="caution">
    <text evidence="11">The sequence shown here is derived from an EMBL/GenBank/DDBJ whole genome shotgun (WGS) entry which is preliminary data.</text>
</comment>
<dbReference type="PROSITE" id="PS50892">
    <property type="entry name" value="V_SNARE"/>
    <property type="match status" value="1"/>
</dbReference>
<dbReference type="GO" id="GO:0016192">
    <property type="term" value="P:vesicle-mediated transport"/>
    <property type="evidence" value="ECO:0007669"/>
    <property type="project" value="InterPro"/>
</dbReference>
<accession>A0AAD5Q7N8</accession>
<dbReference type="SUPFAM" id="SSF64356">
    <property type="entry name" value="SNARE-like"/>
    <property type="match status" value="1"/>
</dbReference>
<sequence>MTIYYCLVANKHCPLAEHSNGGDKKMNEIAQKLLKKLNFEEDSLESVDCDGKTYSYRVEGEIVYVCVTNEAFGKNSAALFLKHINQLFDDQFGIRGKMTKLKLDMNRDFAPTLKKQMELFSSEAGSEKLEALKKDLNSVKDSVQINIGKVLERGDKIELLVDKSEQLNMALGTVGHRVISRDDTSGNMEVLNMKALDERAAAKILKKFVKAKEAEENVDLMMTEEVKTQLAQVLECLEGNKKEKVETEE</sequence>
<dbReference type="CDD" id="cd14824">
    <property type="entry name" value="Longin"/>
    <property type="match status" value="1"/>
</dbReference>
<organism evidence="11 12">
    <name type="scientific">Pythium insidiosum</name>
    <name type="common">Pythiosis disease agent</name>
    <dbReference type="NCBI Taxonomy" id="114742"/>
    <lineage>
        <taxon>Eukaryota</taxon>
        <taxon>Sar</taxon>
        <taxon>Stramenopiles</taxon>
        <taxon>Oomycota</taxon>
        <taxon>Peronosporomycetes</taxon>
        <taxon>Pythiales</taxon>
        <taxon>Pythiaceae</taxon>
        <taxon>Pythium</taxon>
    </lineage>
</organism>
<dbReference type="Pfam" id="PF00957">
    <property type="entry name" value="Synaptobrevin"/>
    <property type="match status" value="1"/>
</dbReference>
<dbReference type="CDD" id="cd15843">
    <property type="entry name" value="R-SNARE"/>
    <property type="match status" value="1"/>
</dbReference>
<dbReference type="PROSITE" id="PS00417">
    <property type="entry name" value="SYNAPTOBREVIN"/>
    <property type="match status" value="1"/>
</dbReference>
<feature type="domain" description="Longin" evidence="9">
    <location>
        <begin position="2"/>
        <end position="113"/>
    </location>
</feature>
<dbReference type="PANTHER" id="PTHR21136:SF168">
    <property type="entry name" value="VESICLE-ASSOCIATED MEMBRANE PROTEIN 9"/>
    <property type="match status" value="1"/>
</dbReference>
<dbReference type="SUPFAM" id="SSF58038">
    <property type="entry name" value="SNARE fusion complex"/>
    <property type="match status" value="1"/>
</dbReference>
<keyword evidence="6" id="KW-0472">Membrane</keyword>
<reference evidence="11" key="1">
    <citation type="submission" date="2021-12" db="EMBL/GenBank/DDBJ databases">
        <title>Prjna785345.</title>
        <authorList>
            <person name="Rujirawat T."/>
            <person name="Krajaejun T."/>
        </authorList>
    </citation>
    <scope>NUCLEOTIDE SEQUENCE</scope>
    <source>
        <strain evidence="11">Pi057C3</strain>
    </source>
</reference>
<keyword evidence="8" id="KW-0175">Coiled coil</keyword>
<dbReference type="Gene3D" id="1.20.5.110">
    <property type="match status" value="1"/>
</dbReference>
<dbReference type="InterPro" id="IPR010908">
    <property type="entry name" value="Longin_dom"/>
</dbReference>
<dbReference type="GO" id="GO:0012505">
    <property type="term" value="C:endomembrane system"/>
    <property type="evidence" value="ECO:0007669"/>
    <property type="project" value="UniProtKB-SubCell"/>
</dbReference>
<dbReference type="Pfam" id="PF13774">
    <property type="entry name" value="Longin"/>
    <property type="match status" value="1"/>
</dbReference>
<dbReference type="AlphaFoldDB" id="A0AAD5Q7N8"/>
<evidence type="ECO:0000256" key="1">
    <source>
        <dbReference type="ARBA" id="ARBA00008025"/>
    </source>
</evidence>
<evidence type="ECO:0000313" key="11">
    <source>
        <dbReference type="EMBL" id="KAJ0398928.1"/>
    </source>
</evidence>
<dbReference type="InterPro" id="IPR001388">
    <property type="entry name" value="Synaptobrevin-like"/>
</dbReference>